<reference evidence="1 2" key="1">
    <citation type="submission" date="2020-08" db="EMBL/GenBank/DDBJ databases">
        <title>Genome sequence of Acidovorax monticola KACC 19171T.</title>
        <authorList>
            <person name="Hyun D.-W."/>
            <person name="Bae J.-W."/>
        </authorList>
    </citation>
    <scope>NUCLEOTIDE SEQUENCE [LARGE SCALE GENOMIC DNA]</scope>
    <source>
        <strain evidence="1 2">KACC 19171</strain>
    </source>
</reference>
<dbReference type="EMBL" id="CP060790">
    <property type="protein sequence ID" value="QNP59720.1"/>
    <property type="molecule type" value="Genomic_DNA"/>
</dbReference>
<proteinExistence type="predicted"/>
<protein>
    <submittedName>
        <fullName evidence="1">Uncharacterized protein</fullName>
    </submittedName>
</protein>
<sequence length="148" mass="15031">MRRGLSFILVLLLVLRGLLGDAMAMGAAPVPQPAAPAHHHAPSDPDRGVHALMGHETVHPQQAAGHADHGPVHEAAADACAPSASAQDADCGHEHGPACSACGICHSALYTPDLPVPPQALAFTALRPLGGERFASAPAALLIKPPIS</sequence>
<dbReference type="Proteomes" id="UP000516057">
    <property type="component" value="Chromosome"/>
</dbReference>
<dbReference type="AlphaFoldDB" id="A0A7H0HGQ4"/>
<accession>A0A7H0HGQ4</accession>
<name>A0A7H0HGQ4_9BURK</name>
<keyword evidence="2" id="KW-1185">Reference proteome</keyword>
<evidence type="ECO:0000313" key="2">
    <source>
        <dbReference type="Proteomes" id="UP000516057"/>
    </source>
</evidence>
<dbReference type="KEGG" id="amon:H9L24_01570"/>
<organism evidence="1 2">
    <name type="scientific">Paenacidovorax monticola</name>
    <dbReference type="NCBI Taxonomy" id="1926868"/>
    <lineage>
        <taxon>Bacteria</taxon>
        <taxon>Pseudomonadati</taxon>
        <taxon>Pseudomonadota</taxon>
        <taxon>Betaproteobacteria</taxon>
        <taxon>Burkholderiales</taxon>
        <taxon>Comamonadaceae</taxon>
        <taxon>Paenacidovorax</taxon>
    </lineage>
</organism>
<gene>
    <name evidence="1" type="ORF">H9L24_01570</name>
</gene>
<dbReference type="RefSeq" id="WP_187736702.1">
    <property type="nucleotide sequence ID" value="NZ_CP060790.1"/>
</dbReference>
<evidence type="ECO:0000313" key="1">
    <source>
        <dbReference type="EMBL" id="QNP59720.1"/>
    </source>
</evidence>